<name>A0A139ADY9_GONPJ</name>
<dbReference type="InterPro" id="IPR045379">
    <property type="entry name" value="Crinkler_N"/>
</dbReference>
<evidence type="ECO:0000256" key="1">
    <source>
        <dbReference type="ARBA" id="ARBA00004340"/>
    </source>
</evidence>
<dbReference type="Proteomes" id="UP000070544">
    <property type="component" value="Unassembled WGS sequence"/>
</dbReference>
<dbReference type="GO" id="GO:0005576">
    <property type="term" value="C:extracellular region"/>
    <property type="evidence" value="ECO:0007669"/>
    <property type="project" value="UniProtKB-SubCell"/>
</dbReference>
<evidence type="ECO:0000256" key="3">
    <source>
        <dbReference type="ARBA" id="ARBA00022525"/>
    </source>
</evidence>
<dbReference type="EMBL" id="KQ965765">
    <property type="protein sequence ID" value="KXS14987.1"/>
    <property type="molecule type" value="Genomic_DNA"/>
</dbReference>
<evidence type="ECO:0000256" key="6">
    <source>
        <dbReference type="SAM" id="SignalP"/>
    </source>
</evidence>
<evidence type="ECO:0000256" key="2">
    <source>
        <dbReference type="ARBA" id="ARBA00004613"/>
    </source>
</evidence>
<comment type="subcellular location">
    <subcellularLocation>
        <location evidence="1">Host cell</location>
    </subcellularLocation>
    <subcellularLocation>
        <location evidence="2">Secreted</location>
    </subcellularLocation>
</comment>
<keyword evidence="4" id="KW-0175">Coiled coil</keyword>
<protein>
    <recommendedName>
        <fullName evidence="7">Crinkler effector protein N-terminal domain-containing protein</fullName>
    </recommendedName>
</protein>
<feature type="coiled-coil region" evidence="4">
    <location>
        <begin position="118"/>
        <end position="160"/>
    </location>
</feature>
<feature type="non-terminal residue" evidence="8">
    <location>
        <position position="1"/>
    </location>
</feature>
<evidence type="ECO:0000313" key="9">
    <source>
        <dbReference type="Proteomes" id="UP000070544"/>
    </source>
</evidence>
<dbReference type="OrthoDB" id="2173224at2759"/>
<dbReference type="AlphaFoldDB" id="A0A139ADY9"/>
<feature type="region of interest" description="Disordered" evidence="5">
    <location>
        <begin position="377"/>
        <end position="411"/>
    </location>
</feature>
<evidence type="ECO:0000256" key="5">
    <source>
        <dbReference type="SAM" id="MobiDB-lite"/>
    </source>
</evidence>
<keyword evidence="6" id="KW-0732">Signal</keyword>
<dbReference type="Pfam" id="PF20147">
    <property type="entry name" value="Crinkler"/>
    <property type="match status" value="1"/>
</dbReference>
<evidence type="ECO:0000259" key="7">
    <source>
        <dbReference type="Pfam" id="PF20147"/>
    </source>
</evidence>
<evidence type="ECO:0000256" key="4">
    <source>
        <dbReference type="SAM" id="Coils"/>
    </source>
</evidence>
<feature type="compositionally biased region" description="Gly residues" evidence="5">
    <location>
        <begin position="393"/>
        <end position="407"/>
    </location>
</feature>
<sequence>MAASTIILACLLLGENVPFEVSVAPSSSVDSLKEAIKAKLTPKLSEIAANDLELWKVDVPYAARASITEDTLKEADAMGPLDEISEYFQLPPPKKHIHVVVRRPRESQRPTLPSDSSGIALAQRIEELQHKLEEKIQEGQSELQQKLAEGQSELRRLVQAEESVSLSKFDLKKTAFVVMAFPEQPASDDDEHKSIPSFPWETSVTESHSTHREAYMAHLRNILRLPPSGYVTLSDVSHYRSLLSVTIGDVSVKGTTDLLVAVNAPDPCMIVSGALCALEVKKVGETASGIDQACGELLALARIQESVNGKPFVVLTDLVDSWTFFWLSRHSPRTGELLRTPCIAAQKLDRIAAISALLRELDDYRWGYGRIYDTRASKRRRSDESEDDDEDGNGGVGRRGGKSGGAPGPWWRSFTERVSIKVSKPAADSSREVEQELFDSDIGFFRDDPDEITSSHENAKKWAMEFIRMGGIVGLG</sequence>
<proteinExistence type="predicted"/>
<accession>A0A139ADY9</accession>
<reference evidence="8 9" key="1">
    <citation type="journal article" date="2015" name="Genome Biol. Evol.">
        <title>Phylogenomic analyses indicate that early fungi evolved digesting cell walls of algal ancestors of land plants.</title>
        <authorList>
            <person name="Chang Y."/>
            <person name="Wang S."/>
            <person name="Sekimoto S."/>
            <person name="Aerts A.L."/>
            <person name="Choi C."/>
            <person name="Clum A."/>
            <person name="LaButti K.M."/>
            <person name="Lindquist E.A."/>
            <person name="Yee Ngan C."/>
            <person name="Ohm R.A."/>
            <person name="Salamov A.A."/>
            <person name="Grigoriev I.V."/>
            <person name="Spatafora J.W."/>
            <person name="Berbee M.L."/>
        </authorList>
    </citation>
    <scope>NUCLEOTIDE SEQUENCE [LARGE SCALE GENOMIC DNA]</scope>
    <source>
        <strain evidence="8 9">JEL478</strain>
    </source>
</reference>
<feature type="chain" id="PRO_5007296131" description="Crinkler effector protein N-terminal domain-containing protein" evidence="6">
    <location>
        <begin position="19"/>
        <end position="476"/>
    </location>
</feature>
<feature type="domain" description="Crinkler effector protein N-terminal" evidence="7">
    <location>
        <begin position="8"/>
        <end position="102"/>
    </location>
</feature>
<gene>
    <name evidence="8" type="ORF">M427DRAFT_57132</name>
</gene>
<organism evidence="8 9">
    <name type="scientific">Gonapodya prolifera (strain JEL478)</name>
    <name type="common">Monoblepharis prolifera</name>
    <dbReference type="NCBI Taxonomy" id="1344416"/>
    <lineage>
        <taxon>Eukaryota</taxon>
        <taxon>Fungi</taxon>
        <taxon>Fungi incertae sedis</taxon>
        <taxon>Chytridiomycota</taxon>
        <taxon>Chytridiomycota incertae sedis</taxon>
        <taxon>Monoblepharidomycetes</taxon>
        <taxon>Monoblepharidales</taxon>
        <taxon>Gonapodyaceae</taxon>
        <taxon>Gonapodya</taxon>
    </lineage>
</organism>
<keyword evidence="9" id="KW-1185">Reference proteome</keyword>
<feature type="signal peptide" evidence="6">
    <location>
        <begin position="1"/>
        <end position="18"/>
    </location>
</feature>
<evidence type="ECO:0000313" key="8">
    <source>
        <dbReference type="EMBL" id="KXS14987.1"/>
    </source>
</evidence>
<keyword evidence="3" id="KW-0964">Secreted</keyword>
<dbReference type="GO" id="GO:0043657">
    <property type="term" value="C:host cell"/>
    <property type="evidence" value="ECO:0007669"/>
    <property type="project" value="UniProtKB-SubCell"/>
</dbReference>